<gene>
    <name evidence="2" type="ORF">HPLM_LOCUS2024</name>
</gene>
<evidence type="ECO:0000313" key="2">
    <source>
        <dbReference type="EMBL" id="VDO12577.1"/>
    </source>
</evidence>
<keyword evidence="1" id="KW-1133">Transmembrane helix</keyword>
<protein>
    <submittedName>
        <fullName evidence="2">Uncharacterized protein</fullName>
    </submittedName>
</protein>
<name>A0A3P7TSQ9_HAEPC</name>
<reference evidence="2 3" key="1">
    <citation type="submission" date="2018-11" db="EMBL/GenBank/DDBJ databases">
        <authorList>
            <consortium name="Pathogen Informatics"/>
        </authorList>
    </citation>
    <scope>NUCLEOTIDE SEQUENCE [LARGE SCALE GENOMIC DNA]</scope>
    <source>
        <strain evidence="2 3">MHpl1</strain>
    </source>
</reference>
<dbReference type="Proteomes" id="UP000268014">
    <property type="component" value="Unassembled WGS sequence"/>
</dbReference>
<keyword evidence="3" id="KW-1185">Reference proteome</keyword>
<keyword evidence="1" id="KW-0472">Membrane</keyword>
<evidence type="ECO:0000313" key="3">
    <source>
        <dbReference type="Proteomes" id="UP000268014"/>
    </source>
</evidence>
<keyword evidence="1" id="KW-0812">Transmembrane</keyword>
<feature type="transmembrane region" description="Helical" evidence="1">
    <location>
        <begin position="12"/>
        <end position="29"/>
    </location>
</feature>
<dbReference type="EMBL" id="UZAF01003447">
    <property type="protein sequence ID" value="VDO12577.1"/>
    <property type="molecule type" value="Genomic_DNA"/>
</dbReference>
<evidence type="ECO:0000256" key="1">
    <source>
        <dbReference type="SAM" id="Phobius"/>
    </source>
</evidence>
<dbReference type="AlphaFoldDB" id="A0A3P7TSQ9"/>
<proteinExistence type="predicted"/>
<accession>A0A3P7TSQ9</accession>
<organism evidence="2 3">
    <name type="scientific">Haemonchus placei</name>
    <name type="common">Barber's pole worm</name>
    <dbReference type="NCBI Taxonomy" id="6290"/>
    <lineage>
        <taxon>Eukaryota</taxon>
        <taxon>Metazoa</taxon>
        <taxon>Ecdysozoa</taxon>
        <taxon>Nematoda</taxon>
        <taxon>Chromadorea</taxon>
        <taxon>Rhabditida</taxon>
        <taxon>Rhabditina</taxon>
        <taxon>Rhabditomorpha</taxon>
        <taxon>Strongyloidea</taxon>
        <taxon>Trichostrongylidae</taxon>
        <taxon>Haemonchus</taxon>
    </lineage>
</organism>
<sequence>MLKDFVRACSVTSSFVMVAVVAVVVSPVFDCRMITFASTNFLFPSRQ</sequence>